<dbReference type="EMBL" id="FOAS01000013">
    <property type="protein sequence ID" value="SEL49280.1"/>
    <property type="molecule type" value="Genomic_DNA"/>
</dbReference>
<dbReference type="STRING" id="1429083.GCA_001885685_00806"/>
<dbReference type="Proteomes" id="UP000185766">
    <property type="component" value="Unassembled WGS sequence"/>
</dbReference>
<protein>
    <submittedName>
        <fullName evidence="2">Uncharacterized protein</fullName>
    </submittedName>
</protein>
<dbReference type="RefSeq" id="WP_083394326.1">
    <property type="nucleotide sequence ID" value="NZ_FOAS01000013.1"/>
</dbReference>
<evidence type="ECO:0000313" key="3">
    <source>
        <dbReference type="Proteomes" id="UP000185766"/>
    </source>
</evidence>
<name>A0A1H7QMI2_9GAMM</name>
<reference evidence="2 3" key="1">
    <citation type="submission" date="2016-10" db="EMBL/GenBank/DDBJ databases">
        <authorList>
            <person name="de Groot N.N."/>
        </authorList>
    </citation>
    <scope>NUCLEOTIDE SEQUENCE [LARGE SCALE GENOMIC DNA]</scope>
    <source>
        <strain evidence="2 3">JCM 19513</strain>
    </source>
</reference>
<dbReference type="InterPro" id="IPR046703">
    <property type="entry name" value="DUF6776"/>
</dbReference>
<sequence length="246" mass="27977">MAKKRQQADWQVRVVQPGQGRWKNAVLLLAAVLLPLAVYAGYQWRDYEVGAALDGHDALVERLAQSEEAEQTLMQRQAVLESGGRLAQQATEQSRQTIKMLEAEVFQLQQDLAFYKEAVAPGSRRDGLTIHAFELQPTDDAQLFRYKFMLSRLGDDEKSLKGQLKIEVLGQEGNKAKRMPLHELSEQVSKDGIQFGFKHYQLYPAAGRFAELRLPEGFVPQRIRILAVVAGQKQPIERTFDWINQE</sequence>
<organism evidence="2 3">
    <name type="scientific">Atopomonas hussainii</name>
    <dbReference type="NCBI Taxonomy" id="1429083"/>
    <lineage>
        <taxon>Bacteria</taxon>
        <taxon>Pseudomonadati</taxon>
        <taxon>Pseudomonadota</taxon>
        <taxon>Gammaproteobacteria</taxon>
        <taxon>Pseudomonadales</taxon>
        <taxon>Pseudomonadaceae</taxon>
        <taxon>Atopomonas</taxon>
    </lineage>
</organism>
<accession>A0A1H7QMI2</accession>
<dbReference type="AlphaFoldDB" id="A0A1H7QMI2"/>
<proteinExistence type="predicted"/>
<evidence type="ECO:0000313" key="2">
    <source>
        <dbReference type="EMBL" id="SEL49280.1"/>
    </source>
</evidence>
<feature type="coiled-coil region" evidence="1">
    <location>
        <begin position="91"/>
        <end position="118"/>
    </location>
</feature>
<keyword evidence="1" id="KW-0175">Coiled coil</keyword>
<gene>
    <name evidence="2" type="ORF">SAMN05216214_1136</name>
</gene>
<keyword evidence="3" id="KW-1185">Reference proteome</keyword>
<evidence type="ECO:0000256" key="1">
    <source>
        <dbReference type="SAM" id="Coils"/>
    </source>
</evidence>
<dbReference type="Pfam" id="PF20567">
    <property type="entry name" value="DUF6776"/>
    <property type="match status" value="1"/>
</dbReference>